<comment type="caution">
    <text evidence="3">The sequence shown here is derived from an EMBL/GenBank/DDBJ whole genome shotgun (WGS) entry which is preliminary data.</text>
</comment>
<gene>
    <name evidence="3" type="ORF">GNZ18_27050</name>
</gene>
<evidence type="ECO:0000313" key="3">
    <source>
        <dbReference type="EMBL" id="MUN40229.1"/>
    </source>
</evidence>
<evidence type="ECO:0000259" key="2">
    <source>
        <dbReference type="PROSITE" id="PS50995"/>
    </source>
</evidence>
<keyword evidence="4" id="KW-1185">Reference proteome</keyword>
<dbReference type="AlphaFoldDB" id="A0A7K1L749"/>
<dbReference type="InterPro" id="IPR000835">
    <property type="entry name" value="HTH_MarR-typ"/>
</dbReference>
<protein>
    <submittedName>
        <fullName evidence="3">MarR family transcriptional regulator</fullName>
    </submittedName>
</protein>
<dbReference type="PRINTS" id="PR00598">
    <property type="entry name" value="HTHMARR"/>
</dbReference>
<dbReference type="PANTHER" id="PTHR33164:SF57">
    <property type="entry name" value="MARR-FAMILY TRANSCRIPTIONAL REGULATOR"/>
    <property type="match status" value="1"/>
</dbReference>
<reference evidence="3 4" key="1">
    <citation type="submission" date="2019-11" db="EMBL/GenBank/DDBJ databases">
        <authorList>
            <person name="Cao P."/>
        </authorList>
    </citation>
    <scope>NUCLEOTIDE SEQUENCE [LARGE SCALE GENOMIC DNA]</scope>
    <source>
        <strain evidence="3 4">NEAU-AAG5</strain>
    </source>
</reference>
<dbReference type="InterPro" id="IPR036388">
    <property type="entry name" value="WH-like_DNA-bd_sf"/>
</dbReference>
<evidence type="ECO:0000313" key="4">
    <source>
        <dbReference type="Proteomes" id="UP000432015"/>
    </source>
</evidence>
<feature type="compositionally biased region" description="Pro residues" evidence="1">
    <location>
        <begin position="1"/>
        <end position="18"/>
    </location>
</feature>
<proteinExistence type="predicted"/>
<feature type="region of interest" description="Disordered" evidence="1">
    <location>
        <begin position="1"/>
        <end position="21"/>
    </location>
</feature>
<dbReference type="InterPro" id="IPR036390">
    <property type="entry name" value="WH_DNA-bd_sf"/>
</dbReference>
<organism evidence="3 4">
    <name type="scientific">Actinomadura litoris</name>
    <dbReference type="NCBI Taxonomy" id="2678616"/>
    <lineage>
        <taxon>Bacteria</taxon>
        <taxon>Bacillati</taxon>
        <taxon>Actinomycetota</taxon>
        <taxon>Actinomycetes</taxon>
        <taxon>Streptosporangiales</taxon>
        <taxon>Thermomonosporaceae</taxon>
        <taxon>Actinomadura</taxon>
    </lineage>
</organism>
<feature type="domain" description="HTH marR-type" evidence="2">
    <location>
        <begin position="22"/>
        <end position="152"/>
    </location>
</feature>
<dbReference type="PANTHER" id="PTHR33164">
    <property type="entry name" value="TRANSCRIPTIONAL REGULATOR, MARR FAMILY"/>
    <property type="match status" value="1"/>
</dbReference>
<accession>A0A7K1L749</accession>
<dbReference type="InterPro" id="IPR039422">
    <property type="entry name" value="MarR/SlyA-like"/>
</dbReference>
<name>A0A7K1L749_9ACTN</name>
<dbReference type="Pfam" id="PF12802">
    <property type="entry name" value="MarR_2"/>
    <property type="match status" value="1"/>
</dbReference>
<dbReference type="SMART" id="SM00347">
    <property type="entry name" value="HTH_MARR"/>
    <property type="match status" value="1"/>
</dbReference>
<dbReference type="GO" id="GO:0003700">
    <property type="term" value="F:DNA-binding transcription factor activity"/>
    <property type="evidence" value="ECO:0007669"/>
    <property type="project" value="InterPro"/>
</dbReference>
<dbReference type="EMBL" id="WOFH01000010">
    <property type="protein sequence ID" value="MUN40229.1"/>
    <property type="molecule type" value="Genomic_DNA"/>
</dbReference>
<dbReference type="PROSITE" id="PS50995">
    <property type="entry name" value="HTH_MARR_2"/>
    <property type="match status" value="1"/>
</dbReference>
<dbReference type="RefSeq" id="WP_156219353.1">
    <property type="nucleotide sequence ID" value="NZ_WOFH01000010.1"/>
</dbReference>
<sequence>MTESPPPESPLPESPPTGPDLAARAWQNLRILLHERGDRRREVAAATGMSFTRTRALRRLAAGPLTLGELAEVLLTDRPYTSLLVDDLVERGLVERTTNHADRRSKIVTITEAGREVAARAQRILGTPPPELRELPPEDLAALDRIAARLVAEQ</sequence>
<evidence type="ECO:0000256" key="1">
    <source>
        <dbReference type="SAM" id="MobiDB-lite"/>
    </source>
</evidence>
<dbReference type="GO" id="GO:0006950">
    <property type="term" value="P:response to stress"/>
    <property type="evidence" value="ECO:0007669"/>
    <property type="project" value="TreeGrafter"/>
</dbReference>
<dbReference type="Proteomes" id="UP000432015">
    <property type="component" value="Unassembled WGS sequence"/>
</dbReference>
<dbReference type="Gene3D" id="1.10.10.10">
    <property type="entry name" value="Winged helix-like DNA-binding domain superfamily/Winged helix DNA-binding domain"/>
    <property type="match status" value="1"/>
</dbReference>
<dbReference type="SUPFAM" id="SSF46785">
    <property type="entry name" value="Winged helix' DNA-binding domain"/>
    <property type="match status" value="1"/>
</dbReference>